<protein>
    <recommendedName>
        <fullName evidence="6">Beta-amylase</fullName>
        <ecNumber evidence="6">3.2.1.2</ecNumber>
    </recommendedName>
</protein>
<proteinExistence type="inferred from homology"/>
<evidence type="ECO:0000256" key="3">
    <source>
        <dbReference type="ARBA" id="ARBA00023326"/>
    </source>
</evidence>
<dbReference type="PANTHER" id="PTHR31352:SF1">
    <property type="entry name" value="BETA-AMYLASE 3, CHLOROPLASTIC"/>
    <property type="match status" value="1"/>
</dbReference>
<feature type="binding site" evidence="5">
    <location>
        <position position="49"/>
    </location>
    <ligand>
        <name>substrate</name>
    </ligand>
</feature>
<dbReference type="EC" id="3.2.1.2" evidence="6"/>
<dbReference type="GO" id="GO:0016161">
    <property type="term" value="F:beta-amylase activity"/>
    <property type="evidence" value="ECO:0007669"/>
    <property type="project" value="UniProtKB-EC"/>
</dbReference>
<feature type="binding site" evidence="5">
    <location>
        <position position="416"/>
    </location>
    <ligand>
        <name>substrate</name>
    </ligand>
</feature>
<dbReference type="InterPro" id="IPR001554">
    <property type="entry name" value="Glyco_hydro_14"/>
</dbReference>
<accession>A0A176WRX4</accession>
<dbReference type="Gene3D" id="3.20.20.80">
    <property type="entry name" value="Glycosidases"/>
    <property type="match status" value="1"/>
</dbReference>
<feature type="binding site" evidence="5">
    <location>
        <begin position="378"/>
        <end position="379"/>
    </location>
    <ligand>
        <name>substrate</name>
    </ligand>
</feature>
<evidence type="ECO:0000256" key="4">
    <source>
        <dbReference type="PIRSR" id="PIRSR601554-1"/>
    </source>
</evidence>
<feature type="binding site" evidence="5">
    <location>
        <position position="97"/>
    </location>
    <ligand>
        <name>substrate</name>
    </ligand>
</feature>
<dbReference type="GO" id="GO:0000272">
    <property type="term" value="P:polysaccharide catabolic process"/>
    <property type="evidence" value="ECO:0007669"/>
    <property type="project" value="UniProtKB-KW"/>
</dbReference>
<dbReference type="Pfam" id="PF01373">
    <property type="entry name" value="Glyco_hydro_14"/>
    <property type="match status" value="1"/>
</dbReference>
<dbReference type="PRINTS" id="PR00842">
    <property type="entry name" value="GLHYDLASE14B"/>
</dbReference>
<keyword evidence="2 6" id="KW-0119">Carbohydrate metabolism</keyword>
<reference evidence="7" key="1">
    <citation type="submission" date="2016-03" db="EMBL/GenBank/DDBJ databases">
        <title>Mechanisms controlling the formation of the plant cell surface in tip-growing cells are functionally conserved among land plants.</title>
        <authorList>
            <person name="Honkanen S."/>
            <person name="Jones V.A."/>
            <person name="Morieri G."/>
            <person name="Champion C."/>
            <person name="Hetherington A.J."/>
            <person name="Kelly S."/>
            <person name="Saint-Marcoux D."/>
            <person name="Proust H."/>
            <person name="Prescott H."/>
            <person name="Dolan L."/>
        </authorList>
    </citation>
    <scope>NUCLEOTIDE SEQUENCE [LARGE SCALE GENOMIC DNA]</scope>
    <source>
        <tissue evidence="7">Whole gametophyte</tissue>
    </source>
</reference>
<dbReference type="InterPro" id="IPR001371">
    <property type="entry name" value="Glyco_hydro_14B_pln"/>
</dbReference>
<feature type="binding site" evidence="5">
    <location>
        <position position="297"/>
    </location>
    <ligand>
        <name>substrate</name>
    </ligand>
</feature>
<organism evidence="7 8">
    <name type="scientific">Marchantia polymorpha subsp. ruderalis</name>
    <dbReference type="NCBI Taxonomy" id="1480154"/>
    <lineage>
        <taxon>Eukaryota</taxon>
        <taxon>Viridiplantae</taxon>
        <taxon>Streptophyta</taxon>
        <taxon>Embryophyta</taxon>
        <taxon>Marchantiophyta</taxon>
        <taxon>Marchantiopsida</taxon>
        <taxon>Marchantiidae</taxon>
        <taxon>Marchantiales</taxon>
        <taxon>Marchantiaceae</taxon>
        <taxon>Marchantia</taxon>
    </lineage>
</organism>
<dbReference type="AlphaFoldDB" id="A0A176WRX4"/>
<evidence type="ECO:0000313" key="8">
    <source>
        <dbReference type="Proteomes" id="UP000077202"/>
    </source>
</evidence>
<feature type="binding site" evidence="5">
    <location>
        <position position="339"/>
    </location>
    <ligand>
        <name>substrate</name>
    </ligand>
</feature>
<dbReference type="PANTHER" id="PTHR31352">
    <property type="entry name" value="BETA-AMYLASE 1, CHLOROPLASTIC"/>
    <property type="match status" value="1"/>
</dbReference>
<dbReference type="Proteomes" id="UP000077202">
    <property type="component" value="Unassembled WGS sequence"/>
</dbReference>
<dbReference type="InterPro" id="IPR017853">
    <property type="entry name" value="GH"/>
</dbReference>
<feature type="binding site" evidence="5">
    <location>
        <position position="89"/>
    </location>
    <ligand>
        <name>substrate</name>
    </ligand>
</feature>
<evidence type="ECO:0000256" key="5">
    <source>
        <dbReference type="PIRSR" id="PIRSR601554-2"/>
    </source>
</evidence>
<keyword evidence="8" id="KW-1185">Reference proteome</keyword>
<sequence length="454" mass="50879">MARHGSGVPVYVMMPLDSAELVKSESGQWMLSLCLKRLKDAGVEGVMMDVWWGLVEKTAPGVYDWSLYDRLVKVIQDNDLKLQAVMSFHQCGGNIGDGVYIPLPDWVLEESHRNPDIFYTDQSGWRNPEYISLGCDTLPVIRGRTPVQCYSDYMTSFRENYKSVLGDVIVEIQVGMGPAGELRYPAYPQSENQWTFPGIGELQCYDKYMVTSLQAKATSVGKPQYGKIPTDAGTYNQLPQDTGFWKDNGTWKTAYGQFFLSWYSDQLLAHGERILTVANRVFKNKGVVLSAKISGIHWHYKTPSHAAECGVGYYNTEKRNGYLPFARLFARQNTVFNFTCLEMKDSQQDAVANSSPETLIKQVAASCRKADIRMSGENALAVFDDASYDQISETASLQFDGDNVGGDTIVSFTYLRLSEDLFTGENWSNFEEFVAKMSEVSSASVNQSGFRSKI</sequence>
<comment type="similarity">
    <text evidence="1 6">Belongs to the glycosyl hydrolase 14 family.</text>
</comment>
<evidence type="ECO:0000256" key="6">
    <source>
        <dbReference type="RuleBase" id="RU000509"/>
    </source>
</evidence>
<comment type="caution">
    <text evidence="7">The sequence shown here is derived from an EMBL/GenBank/DDBJ whole genome shotgun (WGS) entry which is preliminary data.</text>
</comment>
<feature type="binding site" evidence="5">
    <location>
        <position position="292"/>
    </location>
    <ligand>
        <name>substrate</name>
    </ligand>
</feature>
<comment type="catalytic activity">
    <reaction evidence="6">
        <text>Hydrolysis of (1-&gt;4)-alpha-D-glucosidic linkages in polysaccharides so as to remove successive maltose units from the non-reducing ends of the chains.</text>
        <dbReference type="EC" id="3.2.1.2"/>
    </reaction>
</comment>
<keyword evidence="6" id="KW-0326">Glycosidase</keyword>
<dbReference type="EMBL" id="LVLJ01000053">
    <property type="protein sequence ID" value="OAE35877.1"/>
    <property type="molecule type" value="Genomic_DNA"/>
</dbReference>
<dbReference type="PRINTS" id="PR00750">
    <property type="entry name" value="BETAAMYLASE"/>
</dbReference>
<keyword evidence="6" id="KW-0378">Hydrolase</keyword>
<keyword evidence="3 6" id="KW-0624">Polysaccharide degradation</keyword>
<feature type="active site" description="Proton acceptor" evidence="4">
    <location>
        <position position="377"/>
    </location>
</feature>
<evidence type="ECO:0000256" key="2">
    <source>
        <dbReference type="ARBA" id="ARBA00023277"/>
    </source>
</evidence>
<gene>
    <name evidence="7" type="ORF">AXG93_4346s1230</name>
</gene>
<dbReference type="SUPFAM" id="SSF51445">
    <property type="entry name" value="(Trans)glycosidases"/>
    <property type="match status" value="1"/>
</dbReference>
<evidence type="ECO:0000313" key="7">
    <source>
        <dbReference type="EMBL" id="OAE35877.1"/>
    </source>
</evidence>
<feature type="active site" description="Proton donor" evidence="4">
    <location>
        <position position="181"/>
    </location>
</feature>
<evidence type="ECO:0000256" key="1">
    <source>
        <dbReference type="ARBA" id="ARBA00005652"/>
    </source>
</evidence>
<name>A0A176WRX4_MARPO</name>